<dbReference type="GO" id="GO:0006508">
    <property type="term" value="P:proteolysis"/>
    <property type="evidence" value="ECO:0007669"/>
    <property type="project" value="InterPro"/>
</dbReference>
<gene>
    <name evidence="4" type="ORF">DKK79_03035</name>
</gene>
<evidence type="ECO:0000313" key="4">
    <source>
        <dbReference type="EMBL" id="PXZ05668.1"/>
    </source>
</evidence>
<dbReference type="NCBIfam" id="NF008322">
    <property type="entry name" value="PRK11113.1"/>
    <property type="match status" value="1"/>
</dbReference>
<dbReference type="EMBL" id="QGLP01000004">
    <property type="protein sequence ID" value="PXZ05668.1"/>
    <property type="molecule type" value="Genomic_DNA"/>
</dbReference>
<feature type="chain" id="PRO_5016010098" evidence="3">
    <location>
        <begin position="22"/>
        <end position="481"/>
    </location>
</feature>
<dbReference type="SUPFAM" id="SSF56601">
    <property type="entry name" value="beta-lactamase/transpeptidase-like"/>
    <property type="match status" value="1"/>
</dbReference>
<proteinExistence type="inferred from homology"/>
<comment type="caution">
    <text evidence="4">The sequence shown here is derived from an EMBL/GenBank/DDBJ whole genome shotgun (WGS) entry which is preliminary data.</text>
</comment>
<dbReference type="Gene3D" id="3.50.80.20">
    <property type="entry name" value="D-Ala-D-Ala carboxypeptidase C, peptidase S13"/>
    <property type="match status" value="1"/>
</dbReference>
<sequence length="481" mass="52734">MTNIRLSFSLIVTFFSCLVQAQSQSQSVEPYVSALPKGSDLSILVQTVDGSPKTLAKYKSDQFKQPASTQKVITALAAQLELGSDFRFVTEMYANGTVSNKQLNGDLIIKLSGDPTFSRERLKNMISTLRQKGVEKISGNIILDTSIFASHDKAEGWSWNNLTACYNAPASAATIDNNCFYAMIKPGKVGGKASVSVSSSIPVMVTSDVRTIAANSKDINDRYCQLDVTADKNRYYLSGCIASNANKTPLKFAVMDPTEYFTTVLKNELKAQKVSYKGRIFERKQKSTGSLTLLTSNQSAPLSDLLTVMLKKSNNLYADIIFRTLGAHYYNASGTWRNGGDAVKQILRKKAGIDLENLVIADGSGLSRLNLVSANKLMEILQYISANNNQLALIEKLPIAGVDGTLQNRKSFNQFPFKQVIMAKTGYIQGCYNLAGFIQKSDGGYVAFVQLLSGYRADSQGEPKNGAVMRFESAFYKNFIN</sequence>
<feature type="signal peptide" evidence="3">
    <location>
        <begin position="1"/>
        <end position="21"/>
    </location>
</feature>
<comment type="similarity">
    <text evidence="1">Belongs to the peptidase S13 family.</text>
</comment>
<dbReference type="PROSITE" id="PS51257">
    <property type="entry name" value="PROKAR_LIPOPROTEIN"/>
    <property type="match status" value="1"/>
</dbReference>
<organism evidence="4 5">
    <name type="scientific">Gilliamella apicola</name>
    <dbReference type="NCBI Taxonomy" id="1196095"/>
    <lineage>
        <taxon>Bacteria</taxon>
        <taxon>Pseudomonadati</taxon>
        <taxon>Pseudomonadota</taxon>
        <taxon>Gammaproteobacteria</taxon>
        <taxon>Orbales</taxon>
        <taxon>Orbaceae</taxon>
        <taxon>Gilliamella</taxon>
    </lineage>
</organism>
<dbReference type="PRINTS" id="PR00922">
    <property type="entry name" value="DADACBPTASE3"/>
</dbReference>
<reference evidence="4 5" key="1">
    <citation type="submission" date="2018-05" db="EMBL/GenBank/DDBJ databases">
        <title>Reference genomes for bee gut microbiota database.</title>
        <authorList>
            <person name="Ellegaard K.M."/>
        </authorList>
    </citation>
    <scope>NUCLEOTIDE SEQUENCE [LARGE SCALE GENOMIC DNA]</scope>
    <source>
        <strain evidence="4 5">ESL0177</strain>
    </source>
</reference>
<dbReference type="PANTHER" id="PTHR30023">
    <property type="entry name" value="D-ALANYL-D-ALANINE CARBOXYPEPTIDASE"/>
    <property type="match status" value="1"/>
</dbReference>
<dbReference type="PANTHER" id="PTHR30023:SF0">
    <property type="entry name" value="PENICILLIN-SENSITIVE CARBOXYPEPTIDASE A"/>
    <property type="match status" value="1"/>
</dbReference>
<dbReference type="GO" id="GO:0009002">
    <property type="term" value="F:serine-type D-Ala-D-Ala carboxypeptidase activity"/>
    <property type="evidence" value="ECO:0007669"/>
    <property type="project" value="UniProtKB-EC"/>
</dbReference>
<dbReference type="Pfam" id="PF02113">
    <property type="entry name" value="Peptidase_S13"/>
    <property type="match status" value="1"/>
</dbReference>
<dbReference type="InterPro" id="IPR000667">
    <property type="entry name" value="Peptidase_S13"/>
</dbReference>
<dbReference type="NCBIfam" id="TIGR00666">
    <property type="entry name" value="PBP4"/>
    <property type="match status" value="1"/>
</dbReference>
<dbReference type="RefSeq" id="WP_110422783.1">
    <property type="nucleotide sequence ID" value="NZ_QGLP01000004.1"/>
</dbReference>
<accession>A0A2V4EM97</accession>
<name>A0A2V4EM97_9GAMM</name>
<keyword evidence="4" id="KW-0121">Carboxypeptidase</keyword>
<dbReference type="EC" id="3.4.21.-" evidence="4"/>
<evidence type="ECO:0000256" key="3">
    <source>
        <dbReference type="SAM" id="SignalP"/>
    </source>
</evidence>
<dbReference type="Proteomes" id="UP000247483">
    <property type="component" value="Unassembled WGS sequence"/>
</dbReference>
<evidence type="ECO:0000313" key="5">
    <source>
        <dbReference type="Proteomes" id="UP000247483"/>
    </source>
</evidence>
<dbReference type="EC" id="3.4.16.4" evidence="4"/>
<keyword evidence="4" id="KW-0645">Protease</keyword>
<evidence type="ECO:0000256" key="1">
    <source>
        <dbReference type="ARBA" id="ARBA00006096"/>
    </source>
</evidence>
<protein>
    <submittedName>
        <fullName evidence="4">Serine-type D-Ala-D-Ala carboxypeptidase</fullName>
        <ecNumber evidence="4">3.4.16.4</ecNumber>
        <ecNumber evidence="4">3.4.21.-</ecNumber>
    </submittedName>
</protein>
<keyword evidence="2 4" id="KW-0378">Hydrolase</keyword>
<dbReference type="GO" id="GO:0000270">
    <property type="term" value="P:peptidoglycan metabolic process"/>
    <property type="evidence" value="ECO:0007669"/>
    <property type="project" value="TreeGrafter"/>
</dbReference>
<dbReference type="Gene3D" id="3.40.710.10">
    <property type="entry name" value="DD-peptidase/beta-lactamase superfamily"/>
    <property type="match status" value="1"/>
</dbReference>
<keyword evidence="3" id="KW-0732">Signal</keyword>
<dbReference type="InterPro" id="IPR012338">
    <property type="entry name" value="Beta-lactam/transpept-like"/>
</dbReference>
<dbReference type="AlphaFoldDB" id="A0A2V4EM97"/>
<evidence type="ECO:0000256" key="2">
    <source>
        <dbReference type="ARBA" id="ARBA00022801"/>
    </source>
</evidence>